<proteinExistence type="predicted"/>
<name>A0A6B8W8F2_9CORY</name>
<evidence type="ECO:0000256" key="1">
    <source>
        <dbReference type="ARBA" id="ARBA00022729"/>
    </source>
</evidence>
<evidence type="ECO:0000256" key="2">
    <source>
        <dbReference type="ARBA" id="ARBA00023008"/>
    </source>
</evidence>
<dbReference type="GO" id="GO:0005507">
    <property type="term" value="F:copper ion binding"/>
    <property type="evidence" value="ECO:0007669"/>
    <property type="project" value="InterPro"/>
</dbReference>
<feature type="domain" description="CopC" evidence="5">
    <location>
        <begin position="40"/>
        <end position="136"/>
    </location>
</feature>
<accession>A0A6B8W8F2</accession>
<keyword evidence="4" id="KW-0472">Membrane</keyword>
<keyword evidence="4" id="KW-0812">Transmembrane</keyword>
<dbReference type="InterPro" id="IPR014755">
    <property type="entry name" value="Cu-Rt/internalin_Ig-like"/>
</dbReference>
<evidence type="ECO:0000313" key="6">
    <source>
        <dbReference type="EMBL" id="QGU07565.1"/>
    </source>
</evidence>
<dbReference type="RefSeq" id="WP_231598708.1">
    <property type="nucleotide sequence ID" value="NZ_CP046455.1"/>
</dbReference>
<dbReference type="Pfam" id="PF04234">
    <property type="entry name" value="CopC"/>
    <property type="match status" value="1"/>
</dbReference>
<dbReference type="InterPro" id="IPR007348">
    <property type="entry name" value="CopC_dom"/>
</dbReference>
<dbReference type="InterPro" id="IPR014756">
    <property type="entry name" value="Ig_E-set"/>
</dbReference>
<dbReference type="AlphaFoldDB" id="A0A6B8W8F2"/>
<keyword evidence="4" id="KW-1133">Transmembrane helix</keyword>
<gene>
    <name evidence="6" type="ORF">COCCU_08160</name>
</gene>
<dbReference type="Gene3D" id="2.60.40.1220">
    <property type="match status" value="1"/>
</dbReference>
<dbReference type="Proteomes" id="UP000424462">
    <property type="component" value="Chromosome"/>
</dbReference>
<feature type="transmembrane region" description="Helical" evidence="4">
    <location>
        <begin position="179"/>
        <end position="200"/>
    </location>
</feature>
<keyword evidence="7" id="KW-1185">Reference proteome</keyword>
<evidence type="ECO:0000256" key="3">
    <source>
        <dbReference type="SAM" id="MobiDB-lite"/>
    </source>
</evidence>
<dbReference type="InterPro" id="IPR006311">
    <property type="entry name" value="TAT_signal"/>
</dbReference>
<evidence type="ECO:0000259" key="5">
    <source>
        <dbReference type="Pfam" id="PF04234"/>
    </source>
</evidence>
<dbReference type="SUPFAM" id="SSF81296">
    <property type="entry name" value="E set domains"/>
    <property type="match status" value="1"/>
</dbReference>
<protein>
    <recommendedName>
        <fullName evidence="5">CopC domain-containing protein</fullName>
    </recommendedName>
</protein>
<keyword evidence="1" id="KW-0732">Signal</keyword>
<sequence length="206" mass="21267" precursor="true">MSLSRTRSLSHRSLLAAGAAAALTLLSGVVGLGLPPAQAHDSVVGGNPAPNSVVEEFPAQIELEFSGLPQDSFNTVAVSDSDSGEVLFNGEPELDERMVILPVPEDIDPGPGNYTVGFQITSSDGHATRGSITFEVAGDESMDGENTGSATPEDSAGITDGDTEEETTSPEDQLLSGPLGWVFGGVGVILVIGVLIMMITKNRNQS</sequence>
<dbReference type="KEGG" id="cok:COCCU_08160"/>
<keyword evidence="2" id="KW-0186">Copper</keyword>
<dbReference type="PROSITE" id="PS51318">
    <property type="entry name" value="TAT"/>
    <property type="match status" value="1"/>
</dbReference>
<evidence type="ECO:0000313" key="7">
    <source>
        <dbReference type="Proteomes" id="UP000424462"/>
    </source>
</evidence>
<dbReference type="EMBL" id="CP046455">
    <property type="protein sequence ID" value="QGU07565.1"/>
    <property type="molecule type" value="Genomic_DNA"/>
</dbReference>
<evidence type="ECO:0000256" key="4">
    <source>
        <dbReference type="SAM" id="Phobius"/>
    </source>
</evidence>
<organism evidence="6 7">
    <name type="scientific">Corynebacterium occultum</name>
    <dbReference type="NCBI Taxonomy" id="2675219"/>
    <lineage>
        <taxon>Bacteria</taxon>
        <taxon>Bacillati</taxon>
        <taxon>Actinomycetota</taxon>
        <taxon>Actinomycetes</taxon>
        <taxon>Mycobacteriales</taxon>
        <taxon>Corynebacteriaceae</taxon>
        <taxon>Corynebacterium</taxon>
    </lineage>
</organism>
<dbReference type="GO" id="GO:0042597">
    <property type="term" value="C:periplasmic space"/>
    <property type="evidence" value="ECO:0007669"/>
    <property type="project" value="InterPro"/>
</dbReference>
<reference evidence="6 7" key="1">
    <citation type="submission" date="2019-11" db="EMBL/GenBank/DDBJ databases">
        <title>Complete genome sequence of Corynebacterium kalinowskii 1959, a novel Corynebacterium species isolated from soil of a small paddock in Vilsendorf, Germany.</title>
        <authorList>
            <person name="Schaffert L."/>
            <person name="Ruwe M."/>
            <person name="Milse J."/>
            <person name="Hanuschka K."/>
            <person name="Ortseifen V."/>
            <person name="Droste J."/>
            <person name="Brandt D."/>
            <person name="Schlueter L."/>
            <person name="Kutter Y."/>
            <person name="Vinke S."/>
            <person name="Viehoefer P."/>
            <person name="Jacob L."/>
            <person name="Luebke N.-C."/>
            <person name="Schulte-Berndt E."/>
            <person name="Hain C."/>
            <person name="Linder M."/>
            <person name="Schmidt P."/>
            <person name="Wollenschlaeger L."/>
            <person name="Luttermann T."/>
            <person name="Thieme E."/>
            <person name="Hassa J."/>
            <person name="Haak M."/>
            <person name="Wittchen M."/>
            <person name="Mentz A."/>
            <person name="Persicke M."/>
            <person name="Busche T."/>
            <person name="Ruckert C."/>
        </authorList>
    </citation>
    <scope>NUCLEOTIDE SEQUENCE [LARGE SCALE GENOMIC DNA]</scope>
    <source>
        <strain evidence="6 7">2039</strain>
    </source>
</reference>
<feature type="region of interest" description="Disordered" evidence="3">
    <location>
        <begin position="137"/>
        <end position="176"/>
    </location>
</feature>
<dbReference type="GO" id="GO:0046688">
    <property type="term" value="P:response to copper ion"/>
    <property type="evidence" value="ECO:0007669"/>
    <property type="project" value="InterPro"/>
</dbReference>